<protein>
    <recommendedName>
        <fullName evidence="6">Protein-arginine kinase</fullName>
        <ecNumber evidence="6">2.7.14.1</ecNumber>
    </recommendedName>
</protein>
<evidence type="ECO:0000256" key="2">
    <source>
        <dbReference type="ARBA" id="ARBA00022741"/>
    </source>
</evidence>
<dbReference type="Proteomes" id="UP001172911">
    <property type="component" value="Unassembled WGS sequence"/>
</dbReference>
<dbReference type="HAMAP" id="MF_00602">
    <property type="entry name" value="Prot_Arg_kinase"/>
    <property type="match status" value="1"/>
</dbReference>
<gene>
    <name evidence="6" type="primary">mcsB</name>
    <name evidence="10" type="ORF">P6N53_17095</name>
</gene>
<evidence type="ECO:0000313" key="10">
    <source>
        <dbReference type="EMBL" id="MDO7788933.1"/>
    </source>
</evidence>
<dbReference type="SUPFAM" id="SSF55931">
    <property type="entry name" value="Glutamine synthetase/guanido kinase"/>
    <property type="match status" value="1"/>
</dbReference>
<feature type="binding site" evidence="6 7">
    <location>
        <position position="126"/>
    </location>
    <ligand>
        <name>ATP</name>
        <dbReference type="ChEBI" id="CHEBI:30616"/>
    </ligand>
</feature>
<feature type="short sequence motif" description="RDXXRA motif of the pArg binding pocket involved in allosteric regulation" evidence="6">
    <location>
        <begin position="338"/>
        <end position="343"/>
    </location>
</feature>
<dbReference type="InterPro" id="IPR022414">
    <property type="entry name" value="ATP-guanido_PTrfase_cat"/>
</dbReference>
<comment type="function">
    <text evidence="6">Catalyzes the specific phosphorylation of arginine residues in proteins.</text>
</comment>
<comment type="similarity">
    <text evidence="6 7 8">Belongs to the ATP:guanido phosphotransferase family.</text>
</comment>
<dbReference type="PANTHER" id="PTHR11547">
    <property type="entry name" value="ARGININE OR CREATINE KINASE"/>
    <property type="match status" value="1"/>
</dbReference>
<name>A0AAW7ZGW9_9FIRM</name>
<comment type="activity regulation">
    <text evidence="6">Appears to be allosterically activated by the binding of pArg-containing polypeptides to the pArg-binding pocket localized in the C-terminal domain of McsB.</text>
</comment>
<dbReference type="CDD" id="cd07930">
    <property type="entry name" value="bacterial_phosphagen_kinase"/>
    <property type="match status" value="1"/>
</dbReference>
<dbReference type="GO" id="GO:1990424">
    <property type="term" value="F:protein arginine kinase activity"/>
    <property type="evidence" value="ECO:0007669"/>
    <property type="project" value="UniProtKB-EC"/>
</dbReference>
<feature type="binding site" evidence="6 7">
    <location>
        <position position="92"/>
    </location>
    <ligand>
        <name>ATP</name>
        <dbReference type="ChEBI" id="CHEBI:30616"/>
    </ligand>
</feature>
<evidence type="ECO:0000256" key="8">
    <source>
        <dbReference type="RuleBase" id="RU000505"/>
    </source>
</evidence>
<dbReference type="InterPro" id="IPR023660">
    <property type="entry name" value="Arg_Kinase"/>
</dbReference>
<dbReference type="PROSITE" id="PS51510">
    <property type="entry name" value="PHOSPHAGEN_KINASE_C"/>
    <property type="match status" value="1"/>
</dbReference>
<dbReference type="RefSeq" id="WP_304545325.1">
    <property type="nucleotide sequence ID" value="NZ_JARPTC010000028.1"/>
</dbReference>
<evidence type="ECO:0000256" key="1">
    <source>
        <dbReference type="ARBA" id="ARBA00022679"/>
    </source>
</evidence>
<evidence type="ECO:0000256" key="5">
    <source>
        <dbReference type="ARBA" id="ARBA00051816"/>
    </source>
</evidence>
<evidence type="ECO:0000256" key="6">
    <source>
        <dbReference type="HAMAP-Rule" id="MF_00602"/>
    </source>
</evidence>
<comment type="caution">
    <text evidence="10">The sequence shown here is derived from an EMBL/GenBank/DDBJ whole genome shotgun (WGS) entry which is preliminary data.</text>
</comment>
<dbReference type="NCBIfam" id="NF002194">
    <property type="entry name" value="PRK01059.1-4"/>
    <property type="match status" value="1"/>
</dbReference>
<keyword evidence="6" id="KW-0021">Allosteric enzyme</keyword>
<organism evidence="10 11">
    <name type="scientific">Desulforamulus aquiferis</name>
    <dbReference type="NCBI Taxonomy" id="1397668"/>
    <lineage>
        <taxon>Bacteria</taxon>
        <taxon>Bacillati</taxon>
        <taxon>Bacillota</taxon>
        <taxon>Clostridia</taxon>
        <taxon>Eubacteriales</taxon>
        <taxon>Peptococcaceae</taxon>
        <taxon>Desulforamulus</taxon>
    </lineage>
</organism>
<feature type="binding site" evidence="6 7">
    <location>
        <begin position="27"/>
        <end position="31"/>
    </location>
    <ligand>
        <name>ATP</name>
        <dbReference type="ChEBI" id="CHEBI:30616"/>
    </ligand>
</feature>
<keyword evidence="1 6" id="KW-0808">Transferase</keyword>
<dbReference type="AlphaFoldDB" id="A0AAW7ZGW9"/>
<dbReference type="InterPro" id="IPR014746">
    <property type="entry name" value="Gln_synth/guanido_kin_cat_dom"/>
</dbReference>
<sequence>MSIKDTVSSAFSKWMEASGPDCDVVISSRVRLARNIAEFAFPHLLGHEEADKVVYAVQSVVSSQGFKEQGDMELSRMTELSPTERQILMEKHLISPDLLKNPEKKAVVLRDDEVVSIMVNEEDHLRIQCLLPGLQLKECWDLANTVDDGLEVGLNFAFSEEKGYLTSCPTNVGTGLRASVMMHLPALVTTGQINAILTTLSKLGLTVRGLYGEGTQATGNLFQVSNQVTLGLTEDEIIDNLVMVTMQLVTQERAARRTLYKEQKNHIEDRVWRAYGLLNYARIMSSTDAMALLSDLRLGVDLEIIPGVPAGQITELMILTRPAFLNKLKGAELNQYQRDVYRAEMIRKRLNSLFKA</sequence>
<feature type="binding site" evidence="6 7">
    <location>
        <begin position="177"/>
        <end position="181"/>
    </location>
    <ligand>
        <name>ATP</name>
        <dbReference type="ChEBI" id="CHEBI:30616"/>
    </ligand>
</feature>
<keyword evidence="11" id="KW-1185">Reference proteome</keyword>
<keyword evidence="4 6" id="KW-0067">ATP-binding</keyword>
<evidence type="ECO:0000313" key="11">
    <source>
        <dbReference type="Proteomes" id="UP001172911"/>
    </source>
</evidence>
<dbReference type="PROSITE" id="PS00112">
    <property type="entry name" value="PHOSPHAGEN_KINASE"/>
    <property type="match status" value="1"/>
</dbReference>
<evidence type="ECO:0000256" key="7">
    <source>
        <dbReference type="PROSITE-ProRule" id="PRU00843"/>
    </source>
</evidence>
<evidence type="ECO:0000256" key="4">
    <source>
        <dbReference type="ARBA" id="ARBA00022840"/>
    </source>
</evidence>
<evidence type="ECO:0000256" key="3">
    <source>
        <dbReference type="ARBA" id="ARBA00022777"/>
    </source>
</evidence>
<dbReference type="InterPro" id="IPR022415">
    <property type="entry name" value="ATP-guanido_PTrfase_AS"/>
</dbReference>
<keyword evidence="2 6" id="KW-0547">Nucleotide-binding</keyword>
<reference evidence="10" key="2">
    <citation type="submission" date="2023-03" db="EMBL/GenBank/DDBJ databases">
        <authorList>
            <person name="Zhang Z."/>
        </authorList>
    </citation>
    <scope>NUCLEOTIDE SEQUENCE</scope>
    <source>
        <strain evidence="10">DSA</strain>
    </source>
</reference>
<keyword evidence="3 6" id="KW-0418">Kinase</keyword>
<dbReference type="FunFam" id="3.30.590.10:FF:000007">
    <property type="entry name" value="Protein-arginine kinase"/>
    <property type="match status" value="1"/>
</dbReference>
<accession>A0AAW7ZGW9</accession>
<dbReference type="PANTHER" id="PTHR11547:SF38">
    <property type="entry name" value="ARGININE KINASE 1-RELATED"/>
    <property type="match status" value="1"/>
</dbReference>
<dbReference type="Pfam" id="PF00217">
    <property type="entry name" value="ATP-gua_Ptrans"/>
    <property type="match status" value="1"/>
</dbReference>
<dbReference type="InterPro" id="IPR000749">
    <property type="entry name" value="ATP-guanido_PTrfase"/>
</dbReference>
<comment type="catalytic activity">
    <reaction evidence="5 6">
        <text>L-arginyl-[protein] + ATP = N(omega)-phospho-L-arginyl-[protein] + ADP + H(+)</text>
        <dbReference type="Rhea" id="RHEA:43384"/>
        <dbReference type="Rhea" id="RHEA-COMP:10532"/>
        <dbReference type="Rhea" id="RHEA-COMP:10533"/>
        <dbReference type="ChEBI" id="CHEBI:15378"/>
        <dbReference type="ChEBI" id="CHEBI:29965"/>
        <dbReference type="ChEBI" id="CHEBI:30616"/>
        <dbReference type="ChEBI" id="CHEBI:83226"/>
        <dbReference type="ChEBI" id="CHEBI:456216"/>
        <dbReference type="EC" id="2.7.14.1"/>
    </reaction>
</comment>
<dbReference type="GO" id="GO:0005615">
    <property type="term" value="C:extracellular space"/>
    <property type="evidence" value="ECO:0007669"/>
    <property type="project" value="TreeGrafter"/>
</dbReference>
<dbReference type="Gene3D" id="3.30.590.10">
    <property type="entry name" value="Glutamine synthetase/guanido kinase, catalytic domain"/>
    <property type="match status" value="1"/>
</dbReference>
<proteinExistence type="inferred from homology"/>
<dbReference type="EC" id="2.7.14.1" evidence="6"/>
<dbReference type="GO" id="GO:0046314">
    <property type="term" value="P:phosphocreatine biosynthetic process"/>
    <property type="evidence" value="ECO:0007669"/>
    <property type="project" value="InterPro"/>
</dbReference>
<feature type="domain" description="Phosphagen kinase C-terminal" evidence="9">
    <location>
        <begin position="24"/>
        <end position="255"/>
    </location>
</feature>
<evidence type="ECO:0000259" key="9">
    <source>
        <dbReference type="PROSITE" id="PS51510"/>
    </source>
</evidence>
<dbReference type="GO" id="GO:0005524">
    <property type="term" value="F:ATP binding"/>
    <property type="evidence" value="ECO:0007669"/>
    <property type="project" value="UniProtKB-UniRule"/>
</dbReference>
<dbReference type="EMBL" id="JARPTC010000028">
    <property type="protein sequence ID" value="MDO7788933.1"/>
    <property type="molecule type" value="Genomic_DNA"/>
</dbReference>
<dbReference type="GO" id="GO:0004111">
    <property type="term" value="F:creatine kinase activity"/>
    <property type="evidence" value="ECO:0007669"/>
    <property type="project" value="InterPro"/>
</dbReference>
<feature type="binding site" evidence="6 7">
    <location>
        <begin position="208"/>
        <end position="213"/>
    </location>
    <ligand>
        <name>ATP</name>
        <dbReference type="ChEBI" id="CHEBI:30616"/>
    </ligand>
</feature>
<reference evidence="10" key="1">
    <citation type="journal article" date="2023" name="J. Hazard. Mater.">
        <title>Anaerobic biodegradation of pyrene and benzo[a]pyrene by a new sulfate-reducing Desulforamulus aquiferis strain DSA.</title>
        <authorList>
            <person name="Zhang Z."/>
            <person name="Sun J."/>
            <person name="Gong X."/>
            <person name="Wang C."/>
            <person name="Wang H."/>
        </authorList>
    </citation>
    <scope>NUCLEOTIDE SEQUENCE</scope>
    <source>
        <strain evidence="10">DSA</strain>
    </source>
</reference>